<name>A0A397NKJ3_9SPHN</name>
<dbReference type="CDD" id="cd00531">
    <property type="entry name" value="NTF2_like"/>
    <property type="match status" value="1"/>
</dbReference>
<dbReference type="RefSeq" id="WP_119037217.1">
    <property type="nucleotide sequence ID" value="NZ_QXDC01000004.1"/>
</dbReference>
<evidence type="ECO:0000313" key="3">
    <source>
        <dbReference type="Proteomes" id="UP000266568"/>
    </source>
</evidence>
<dbReference type="SUPFAM" id="SSF54427">
    <property type="entry name" value="NTF2-like"/>
    <property type="match status" value="1"/>
</dbReference>
<dbReference type="OrthoDB" id="7585039at2"/>
<dbReference type="Proteomes" id="UP000266568">
    <property type="component" value="Unassembled WGS sequence"/>
</dbReference>
<dbReference type="InterPro" id="IPR037401">
    <property type="entry name" value="SnoaL-like"/>
</dbReference>
<gene>
    <name evidence="2" type="ORF">DFR49_3877</name>
</gene>
<comment type="caution">
    <text evidence="2">The sequence shown here is derived from an EMBL/GenBank/DDBJ whole genome shotgun (WGS) entry which is preliminary data.</text>
</comment>
<reference evidence="2 3" key="1">
    <citation type="submission" date="2018-08" db="EMBL/GenBank/DDBJ databases">
        <title>Genomic Encyclopedia of Type Strains, Phase IV (KMG-IV): sequencing the most valuable type-strain genomes for metagenomic binning, comparative biology and taxonomic classification.</title>
        <authorList>
            <person name="Goeker M."/>
        </authorList>
    </citation>
    <scope>NUCLEOTIDE SEQUENCE [LARGE SCALE GENOMIC DNA]</scope>
    <source>
        <strain evidence="2 3">DSM 25527</strain>
    </source>
</reference>
<evidence type="ECO:0000313" key="2">
    <source>
        <dbReference type="EMBL" id="RIA37986.1"/>
    </source>
</evidence>
<accession>A0A397NKJ3</accession>
<proteinExistence type="predicted"/>
<evidence type="ECO:0000259" key="1">
    <source>
        <dbReference type="Pfam" id="PF13577"/>
    </source>
</evidence>
<feature type="domain" description="SnoaL-like" evidence="1">
    <location>
        <begin position="12"/>
        <end position="135"/>
    </location>
</feature>
<dbReference type="AlphaFoldDB" id="A0A397NKJ3"/>
<dbReference type="InterPro" id="IPR032710">
    <property type="entry name" value="NTF2-like_dom_sf"/>
</dbReference>
<dbReference type="Gene3D" id="3.10.450.50">
    <property type="match status" value="1"/>
</dbReference>
<organism evidence="2 3">
    <name type="scientific">Hephaestia caeni</name>
    <dbReference type="NCBI Taxonomy" id="645617"/>
    <lineage>
        <taxon>Bacteria</taxon>
        <taxon>Pseudomonadati</taxon>
        <taxon>Pseudomonadota</taxon>
        <taxon>Alphaproteobacteria</taxon>
        <taxon>Sphingomonadales</taxon>
        <taxon>Sphingomonadaceae</taxon>
        <taxon>Hephaestia</taxon>
    </lineage>
</organism>
<sequence>MSEDDRALLLETADKLAILDCLARYCRGIDRMDATTHASVYWPDGIESRGTHIYEGPAPGFIDWVKGFIEPLRTQHFLGQSIIEFSTATTANVETYVQAYHLGKGNFNDEELIVGARYLDKFEKRDGEWRIKHRTMVVDYHRTKTASETDRYERGGANLGRKAPEDLLYKVFV</sequence>
<keyword evidence="3" id="KW-1185">Reference proteome</keyword>
<dbReference type="EMBL" id="QXDC01000004">
    <property type="protein sequence ID" value="RIA37986.1"/>
    <property type="molecule type" value="Genomic_DNA"/>
</dbReference>
<dbReference type="Pfam" id="PF13577">
    <property type="entry name" value="SnoaL_4"/>
    <property type="match status" value="1"/>
</dbReference>
<protein>
    <submittedName>
        <fullName evidence="2">SnoaL-like protein</fullName>
    </submittedName>
</protein>